<organism evidence="1 2">
    <name type="scientific">Providencia rettgeri</name>
    <dbReference type="NCBI Taxonomy" id="587"/>
    <lineage>
        <taxon>Bacteria</taxon>
        <taxon>Pseudomonadati</taxon>
        <taxon>Pseudomonadota</taxon>
        <taxon>Gammaproteobacteria</taxon>
        <taxon>Enterobacterales</taxon>
        <taxon>Morganellaceae</taxon>
        <taxon>Providencia</taxon>
    </lineage>
</organism>
<comment type="caution">
    <text evidence="1">The sequence shown here is derived from an EMBL/GenBank/DDBJ whole genome shotgun (WGS) entry which is preliminary data.</text>
</comment>
<proteinExistence type="predicted"/>
<dbReference type="EMBL" id="JAGETQ010000151">
    <property type="protein sequence ID" value="MBO1916557.1"/>
    <property type="molecule type" value="Genomic_DNA"/>
</dbReference>
<accession>A0A939SPI4</accession>
<evidence type="ECO:0000313" key="2">
    <source>
        <dbReference type="Proteomes" id="UP000664477"/>
    </source>
</evidence>
<dbReference type="Proteomes" id="UP000664477">
    <property type="component" value="Unassembled WGS sequence"/>
</dbReference>
<evidence type="ECO:0000313" key="1">
    <source>
        <dbReference type="EMBL" id="MBO1916557.1"/>
    </source>
</evidence>
<protein>
    <submittedName>
        <fullName evidence="1">Uncharacterized protein</fullName>
    </submittedName>
</protein>
<reference evidence="1" key="1">
    <citation type="submission" date="2021-03" db="EMBL/GenBank/DDBJ databases">
        <title>Molecular epidemiology and mechanisms of colistin and carbapenem resistance in Enterobacteriaceae from clinical isolates, the environment and porcine samples in Pretoria, South Africa.</title>
        <authorList>
            <person name="Bogoshi D."/>
            <person name="Mbelle N.M."/>
            <person name="Naidoo V."/>
            <person name="Osei Sekyere J."/>
        </authorList>
    </citation>
    <scope>NUCLEOTIDE SEQUENCE</scope>
    <source>
        <strain evidence="1">C052</strain>
    </source>
</reference>
<name>A0A939SPI4_PRORE</name>
<sequence length="88" mass="10233">MLLLFTYHTNSTLGVLISSIHKTIQTKKQIQVTEIKNISDSFYSHKKYIIEEFNTIKVAHEIIENDIIIKLPNKLYKKLYHKSTVANG</sequence>
<dbReference type="AlphaFoldDB" id="A0A939SPI4"/>
<gene>
    <name evidence="1" type="ORF">J4727_17645</name>
</gene>